<gene>
    <name evidence="1" type="ORF">ACFFH7_03725</name>
</gene>
<proteinExistence type="predicted"/>
<dbReference type="EMBL" id="JBHLUD010000001">
    <property type="protein sequence ID" value="MFC0540574.1"/>
    <property type="molecule type" value="Genomic_DNA"/>
</dbReference>
<organism evidence="1 2">
    <name type="scientific">Kutzneria chonburiensis</name>
    <dbReference type="NCBI Taxonomy" id="1483604"/>
    <lineage>
        <taxon>Bacteria</taxon>
        <taxon>Bacillati</taxon>
        <taxon>Actinomycetota</taxon>
        <taxon>Actinomycetes</taxon>
        <taxon>Pseudonocardiales</taxon>
        <taxon>Pseudonocardiaceae</taxon>
        <taxon>Kutzneria</taxon>
    </lineage>
</organism>
<comment type="caution">
    <text evidence="1">The sequence shown here is derived from an EMBL/GenBank/DDBJ whole genome shotgun (WGS) entry which is preliminary data.</text>
</comment>
<dbReference type="RefSeq" id="WP_273939371.1">
    <property type="nucleotide sequence ID" value="NZ_CP097263.1"/>
</dbReference>
<name>A0ABV6MJW8_9PSEU</name>
<dbReference type="Proteomes" id="UP001589810">
    <property type="component" value="Unassembled WGS sequence"/>
</dbReference>
<protein>
    <submittedName>
        <fullName evidence="1">Uncharacterized protein</fullName>
    </submittedName>
</protein>
<reference evidence="1 2" key="1">
    <citation type="submission" date="2024-09" db="EMBL/GenBank/DDBJ databases">
        <authorList>
            <person name="Sun Q."/>
            <person name="Mori K."/>
        </authorList>
    </citation>
    <scope>NUCLEOTIDE SEQUENCE [LARGE SCALE GENOMIC DNA]</scope>
    <source>
        <strain evidence="1 2">TBRC 1432</strain>
    </source>
</reference>
<sequence length="120" mass="13298">MNRHIRALDRAEDRAEVLAAQPVDVDPLLGAWVNYDIDAAGPHRLWISRRGARLVVSTPQLSDVDGSAFTAGVTETRAVGFLAYADGMLLAAYLNKRLLVVDSYTRGPADTFRRDHFYPL</sequence>
<evidence type="ECO:0000313" key="2">
    <source>
        <dbReference type="Proteomes" id="UP001589810"/>
    </source>
</evidence>
<keyword evidence="2" id="KW-1185">Reference proteome</keyword>
<accession>A0ABV6MJW8</accession>
<evidence type="ECO:0000313" key="1">
    <source>
        <dbReference type="EMBL" id="MFC0540574.1"/>
    </source>
</evidence>